<sequence length="453" mass="51523">MNYPSQWLISANELNCYNLDLIQKINSKYYLHFDKRTKFEQFNRNGDLIITLGAIVYPQELLNSEGFNFKEWLFSCVGCYCVIRCYNDDIEIYTDPAGLMNIYYGKGVIASSLSFFPQYYNDGVKDNFSLENDWFTGDVTPLRGVRYLMANHSLSLNNNLVSRFWPESGHGNLNWDVGVEKCALHIKETISLASSKYSCIASLTGGRDSRVILAACEQLQKKPEFFTLTGQGVASDDIDVVTRLRQKNGFVHRFLPIINPTVDDLHIYDAISGGYAVGARRTIISSLTGFRDKGLVHINGNLGAIGKCYYWPINADSHCDEKSLLSDFTSLSEDKISGIRTWLRSLPEGISDTDKCNLMYLEQRGGRWMGIGEGASSMIYSSFTPFASRQLFEYIRALPDSDLRKNDWHYDVTRVLSPIYADIRYSRSTHFLTKLIPKFLVRVCKSLKARCLK</sequence>
<organism evidence="1 2">
    <name type="scientific">Neptuniibacter caesariensis</name>
    <dbReference type="NCBI Taxonomy" id="207954"/>
    <lineage>
        <taxon>Bacteria</taxon>
        <taxon>Pseudomonadati</taxon>
        <taxon>Pseudomonadota</taxon>
        <taxon>Gammaproteobacteria</taxon>
        <taxon>Oceanospirillales</taxon>
        <taxon>Oceanospirillaceae</taxon>
        <taxon>Neptuniibacter</taxon>
    </lineage>
</organism>
<dbReference type="Proteomes" id="UP000002171">
    <property type="component" value="Unassembled WGS sequence"/>
</dbReference>
<dbReference type="AlphaFoldDB" id="A0A7U8C4T5"/>
<dbReference type="SUPFAM" id="SSF52402">
    <property type="entry name" value="Adenine nucleotide alpha hydrolases-like"/>
    <property type="match status" value="1"/>
</dbReference>
<evidence type="ECO:0000313" key="1">
    <source>
        <dbReference type="EMBL" id="EAR59929.1"/>
    </source>
</evidence>
<proteinExistence type="predicted"/>
<reference evidence="1 2" key="1">
    <citation type="submission" date="2006-02" db="EMBL/GenBank/DDBJ databases">
        <authorList>
            <person name="Pinhassi J."/>
            <person name="Pedros-Alio C."/>
            <person name="Ferriera S."/>
            <person name="Johnson J."/>
            <person name="Kravitz S."/>
            <person name="Halpern A."/>
            <person name="Remington K."/>
            <person name="Beeson K."/>
            <person name="Tran B."/>
            <person name="Rogers Y.-H."/>
            <person name="Friedman R."/>
            <person name="Venter J.C."/>
        </authorList>
    </citation>
    <scope>NUCLEOTIDE SEQUENCE [LARGE SCALE GENOMIC DNA]</scope>
    <source>
        <strain evidence="1 2">MED92</strain>
    </source>
</reference>
<evidence type="ECO:0008006" key="3">
    <source>
        <dbReference type="Google" id="ProtNLM"/>
    </source>
</evidence>
<name>A0A7U8C4T5_NEPCE</name>
<dbReference type="OrthoDB" id="2462219at2"/>
<comment type="caution">
    <text evidence="1">The sequence shown here is derived from an EMBL/GenBank/DDBJ whole genome shotgun (WGS) entry which is preliminary data.</text>
</comment>
<keyword evidence="2" id="KW-1185">Reference proteome</keyword>
<dbReference type="RefSeq" id="WP_007020865.1">
    <property type="nucleotide sequence ID" value="NZ_CH724125.1"/>
</dbReference>
<protein>
    <recommendedName>
        <fullName evidence="3">Asparagine synthetase domain-containing protein</fullName>
    </recommendedName>
</protein>
<evidence type="ECO:0000313" key="2">
    <source>
        <dbReference type="Proteomes" id="UP000002171"/>
    </source>
</evidence>
<dbReference type="EMBL" id="AAOW01000028">
    <property type="protein sequence ID" value="EAR59929.1"/>
    <property type="molecule type" value="Genomic_DNA"/>
</dbReference>
<gene>
    <name evidence="1" type="ORF">MED92_16000</name>
</gene>
<accession>A0A7U8C4T5</accession>